<dbReference type="Pfam" id="PF06127">
    <property type="entry name" value="Mpo1-like"/>
    <property type="match status" value="1"/>
</dbReference>
<proteinExistence type="predicted"/>
<protein>
    <submittedName>
        <fullName evidence="2">DUF962 domain-containing protein</fullName>
    </submittedName>
</protein>
<sequence>MLAEKTWEQWITHYEQSHQHPVNRLCHMLGIPLIAASMPLLGFELLVSGRWWLAVLLFTVGWG</sequence>
<feature type="transmembrane region" description="Helical" evidence="1">
    <location>
        <begin position="29"/>
        <end position="53"/>
    </location>
</feature>
<name>A0ABV0KUD3_9CYAN</name>
<keyword evidence="3" id="KW-1185">Reference proteome</keyword>
<comment type="caution">
    <text evidence="2">The sequence shown here is derived from an EMBL/GenBank/DDBJ whole genome shotgun (WGS) entry which is preliminary data.</text>
</comment>
<evidence type="ECO:0000313" key="2">
    <source>
        <dbReference type="EMBL" id="MEP1062811.1"/>
    </source>
</evidence>
<reference evidence="2 3" key="1">
    <citation type="submission" date="2022-04" db="EMBL/GenBank/DDBJ databases">
        <title>Positive selection, recombination, and allopatry shape intraspecific diversity of widespread and dominant cyanobacteria.</title>
        <authorList>
            <person name="Wei J."/>
            <person name="Shu W."/>
            <person name="Hu C."/>
        </authorList>
    </citation>
    <scope>NUCLEOTIDE SEQUENCE [LARGE SCALE GENOMIC DNA]</scope>
    <source>
        <strain evidence="2 3">AS-A4</strain>
    </source>
</reference>
<gene>
    <name evidence="2" type="ORF">NDI38_31020</name>
</gene>
<organism evidence="2 3">
    <name type="scientific">Stenomitos frigidus AS-A4</name>
    <dbReference type="NCBI Taxonomy" id="2933935"/>
    <lineage>
        <taxon>Bacteria</taxon>
        <taxon>Bacillati</taxon>
        <taxon>Cyanobacteriota</taxon>
        <taxon>Cyanophyceae</taxon>
        <taxon>Leptolyngbyales</taxon>
        <taxon>Leptolyngbyaceae</taxon>
        <taxon>Stenomitos</taxon>
    </lineage>
</organism>
<dbReference type="Proteomes" id="UP001476950">
    <property type="component" value="Unassembled WGS sequence"/>
</dbReference>
<keyword evidence="1" id="KW-0472">Membrane</keyword>
<feature type="non-terminal residue" evidence="2">
    <location>
        <position position="63"/>
    </location>
</feature>
<evidence type="ECO:0000256" key="1">
    <source>
        <dbReference type="SAM" id="Phobius"/>
    </source>
</evidence>
<accession>A0ABV0KUD3</accession>
<keyword evidence="1" id="KW-1133">Transmembrane helix</keyword>
<evidence type="ECO:0000313" key="3">
    <source>
        <dbReference type="Proteomes" id="UP001476950"/>
    </source>
</evidence>
<keyword evidence="1" id="KW-0812">Transmembrane</keyword>
<dbReference type="EMBL" id="JAMPLM010000094">
    <property type="protein sequence ID" value="MEP1062811.1"/>
    <property type="molecule type" value="Genomic_DNA"/>
</dbReference>
<dbReference type="InterPro" id="IPR009305">
    <property type="entry name" value="Mpo1-like"/>
</dbReference>
<dbReference type="RefSeq" id="WP_190449781.1">
    <property type="nucleotide sequence ID" value="NZ_JAMPLM010000094.1"/>
</dbReference>